<reference evidence="1" key="1">
    <citation type="submission" date="2020-09" db="EMBL/GenBank/DDBJ databases">
        <title>Comparative genome analyses of four rice-infecting Rhizoctonia solani isolates reveal extensive enrichment of homogalacturonan modification genes.</title>
        <authorList>
            <person name="Lee D.-Y."/>
            <person name="Jeon J."/>
            <person name="Kim K.-T."/>
            <person name="Cheong K."/>
            <person name="Song H."/>
            <person name="Choi G."/>
            <person name="Ko J."/>
            <person name="Opiyo S.O."/>
            <person name="Zuo S."/>
            <person name="Madhav S."/>
            <person name="Lee Y.-H."/>
            <person name="Wang G.-L."/>
        </authorList>
    </citation>
    <scope>NUCLEOTIDE SEQUENCE</scope>
    <source>
        <strain evidence="1">AG1-IA B2</strain>
    </source>
</reference>
<organism evidence="1 2">
    <name type="scientific">Rhizoctonia solani</name>
    <dbReference type="NCBI Taxonomy" id="456999"/>
    <lineage>
        <taxon>Eukaryota</taxon>
        <taxon>Fungi</taxon>
        <taxon>Dikarya</taxon>
        <taxon>Basidiomycota</taxon>
        <taxon>Agaricomycotina</taxon>
        <taxon>Agaricomycetes</taxon>
        <taxon>Cantharellales</taxon>
        <taxon>Ceratobasidiaceae</taxon>
        <taxon>Rhizoctonia</taxon>
    </lineage>
</organism>
<evidence type="ECO:0000313" key="2">
    <source>
        <dbReference type="Proteomes" id="UP000614334"/>
    </source>
</evidence>
<proteinExistence type="predicted"/>
<dbReference type="Proteomes" id="UP000614334">
    <property type="component" value="Unassembled WGS sequence"/>
</dbReference>
<protein>
    <submittedName>
        <fullName evidence="1">Uncharacterized protein</fullName>
    </submittedName>
</protein>
<dbReference type="EMBL" id="JACYCF010000008">
    <property type="protein sequence ID" value="KAF8755618.1"/>
    <property type="molecule type" value="Genomic_DNA"/>
</dbReference>
<comment type="caution">
    <text evidence="1">The sequence shown here is derived from an EMBL/GenBank/DDBJ whole genome shotgun (WGS) entry which is preliminary data.</text>
</comment>
<sequence>MSYVAFIASIRSVPAFDWTRYVRPPNARDVWIASTQFLKLRLLLVYRDTDAPVKEDAIVKHGCFDRECGNIH</sequence>
<name>A0A8H7IFR3_9AGAM</name>
<gene>
    <name evidence="1" type="ORF">RHS01_05101</name>
</gene>
<dbReference type="AlphaFoldDB" id="A0A8H7IFR3"/>
<evidence type="ECO:0000313" key="1">
    <source>
        <dbReference type="EMBL" id="KAF8755618.1"/>
    </source>
</evidence>
<accession>A0A8H7IFR3</accession>